<protein>
    <recommendedName>
        <fullName evidence="2">DUF2496 domain-containing protein</fullName>
    </recommendedName>
</protein>
<dbReference type="Pfam" id="PF10689">
    <property type="entry name" value="DUF2496"/>
    <property type="match status" value="1"/>
</dbReference>
<sequence>MSKSLEHAPAHIKLAVDLIMLLEQHQLDANTVLQALHLVQRDFIKKQALQQNQVLGGNPTSHIPAHTS</sequence>
<organism evidence="1">
    <name type="scientific">Rheinheimera sp. BAL341</name>
    <dbReference type="NCBI Taxonomy" id="1708203"/>
    <lineage>
        <taxon>Bacteria</taxon>
        <taxon>Pseudomonadati</taxon>
        <taxon>Pseudomonadota</taxon>
        <taxon>Gammaproteobacteria</taxon>
        <taxon>Chromatiales</taxon>
        <taxon>Chromatiaceae</taxon>
        <taxon>Rheinheimera</taxon>
    </lineage>
</organism>
<evidence type="ECO:0000313" key="1">
    <source>
        <dbReference type="EMBL" id="VHO04093.1"/>
    </source>
</evidence>
<reference evidence="1" key="1">
    <citation type="submission" date="2019-04" db="EMBL/GenBank/DDBJ databases">
        <authorList>
            <person name="Brambilla D."/>
        </authorList>
    </citation>
    <scope>NUCLEOTIDE SEQUENCE</scope>
    <source>
        <strain evidence="1">BAL1</strain>
    </source>
</reference>
<gene>
    <name evidence="1" type="ORF">BAL341_1732</name>
</gene>
<proteinExistence type="predicted"/>
<accession>A0A486XPD9</accession>
<dbReference type="EMBL" id="CAAJGR010000091">
    <property type="protein sequence ID" value="VHO04093.1"/>
    <property type="molecule type" value="Genomic_DNA"/>
</dbReference>
<dbReference type="AlphaFoldDB" id="A0A486XPD9"/>
<dbReference type="InterPro" id="IPR019630">
    <property type="entry name" value="DUF2496_YbaM-rel"/>
</dbReference>
<evidence type="ECO:0008006" key="2">
    <source>
        <dbReference type="Google" id="ProtNLM"/>
    </source>
</evidence>
<name>A0A486XPD9_9GAMM</name>